<sequence length="71" mass="7926">MAINSLRMEGDKLFSIPSPMFFISDAVITNASISDAIILPASIWETLRRFTLKSPTSRLLILVRSSENRAD</sequence>
<proteinExistence type="predicted"/>
<reference evidence="1 2" key="1">
    <citation type="submission" date="2015-07" db="EMBL/GenBank/DDBJ databases">
        <title>The genome of Eufriesea mexicana.</title>
        <authorList>
            <person name="Pan H."/>
            <person name="Kapheim K."/>
        </authorList>
    </citation>
    <scope>NUCLEOTIDE SEQUENCE [LARGE SCALE GENOMIC DNA]</scope>
    <source>
        <strain evidence="1">0111107269</strain>
        <tissue evidence="1">Whole body</tissue>
    </source>
</reference>
<dbReference type="AlphaFoldDB" id="A0A310SEN8"/>
<protein>
    <submittedName>
        <fullName evidence="1">Uncharacterized protein</fullName>
    </submittedName>
</protein>
<organism evidence="1 2">
    <name type="scientific">Eufriesea mexicana</name>
    <dbReference type="NCBI Taxonomy" id="516756"/>
    <lineage>
        <taxon>Eukaryota</taxon>
        <taxon>Metazoa</taxon>
        <taxon>Ecdysozoa</taxon>
        <taxon>Arthropoda</taxon>
        <taxon>Hexapoda</taxon>
        <taxon>Insecta</taxon>
        <taxon>Pterygota</taxon>
        <taxon>Neoptera</taxon>
        <taxon>Endopterygota</taxon>
        <taxon>Hymenoptera</taxon>
        <taxon>Apocrita</taxon>
        <taxon>Aculeata</taxon>
        <taxon>Apoidea</taxon>
        <taxon>Anthophila</taxon>
        <taxon>Apidae</taxon>
        <taxon>Eufriesea</taxon>
    </lineage>
</organism>
<name>A0A310SEN8_9HYME</name>
<evidence type="ECO:0000313" key="1">
    <source>
        <dbReference type="EMBL" id="OAD53456.1"/>
    </source>
</evidence>
<keyword evidence="2" id="KW-1185">Reference proteome</keyword>
<dbReference type="Proteomes" id="UP000250275">
    <property type="component" value="Unassembled WGS sequence"/>
</dbReference>
<dbReference type="EMBL" id="KQ767283">
    <property type="protein sequence ID" value="OAD53456.1"/>
    <property type="molecule type" value="Genomic_DNA"/>
</dbReference>
<accession>A0A310SEN8</accession>
<evidence type="ECO:0000313" key="2">
    <source>
        <dbReference type="Proteomes" id="UP000250275"/>
    </source>
</evidence>
<gene>
    <name evidence="1" type="ORF">WN48_10012</name>
</gene>